<proteinExistence type="predicted"/>
<evidence type="ECO:0000313" key="2">
    <source>
        <dbReference type="Proteomes" id="UP000277212"/>
    </source>
</evidence>
<dbReference type="Proteomes" id="UP000277212">
    <property type="component" value="Unassembled WGS sequence"/>
</dbReference>
<accession>A0A3M2SR92</accession>
<keyword evidence="2" id="KW-1185">Reference proteome</keyword>
<organism evidence="1 2">
    <name type="scientific">Fusarium kuroshium</name>
    <dbReference type="NCBI Taxonomy" id="2010991"/>
    <lineage>
        <taxon>Eukaryota</taxon>
        <taxon>Fungi</taxon>
        <taxon>Dikarya</taxon>
        <taxon>Ascomycota</taxon>
        <taxon>Pezizomycotina</taxon>
        <taxon>Sordariomycetes</taxon>
        <taxon>Hypocreomycetidae</taxon>
        <taxon>Hypocreales</taxon>
        <taxon>Nectriaceae</taxon>
        <taxon>Fusarium</taxon>
        <taxon>Fusarium solani species complex</taxon>
    </lineage>
</organism>
<dbReference type="EMBL" id="NKUJ01000006">
    <property type="protein sequence ID" value="RMJ19672.1"/>
    <property type="molecule type" value="Genomic_DNA"/>
</dbReference>
<protein>
    <submittedName>
        <fullName evidence="1">Uncharacterized protein</fullName>
    </submittedName>
</protein>
<gene>
    <name evidence="1" type="ORF">CDV36_000655</name>
</gene>
<evidence type="ECO:0000313" key="1">
    <source>
        <dbReference type="EMBL" id="RMJ19672.1"/>
    </source>
</evidence>
<comment type="caution">
    <text evidence="1">The sequence shown here is derived from an EMBL/GenBank/DDBJ whole genome shotgun (WGS) entry which is preliminary data.</text>
</comment>
<dbReference type="OrthoDB" id="5153231at2759"/>
<dbReference type="STRING" id="2010991.A0A3M2SR92"/>
<dbReference type="AlphaFoldDB" id="A0A3M2SR92"/>
<reference evidence="1 2" key="1">
    <citation type="submission" date="2017-06" db="EMBL/GenBank/DDBJ databases">
        <title>Comparative genomic analysis of Ambrosia Fusariam Clade fungi.</title>
        <authorList>
            <person name="Stajich J.E."/>
            <person name="Carrillo J."/>
            <person name="Kijimoto T."/>
            <person name="Eskalen A."/>
            <person name="O'Donnell K."/>
            <person name="Kasson M."/>
        </authorList>
    </citation>
    <scope>NUCLEOTIDE SEQUENCE [LARGE SCALE GENOMIC DNA]</scope>
    <source>
        <strain evidence="1">UCR3666</strain>
    </source>
</reference>
<name>A0A3M2SR92_9HYPO</name>
<sequence length="629" mass="71596">MSSLPSTLLWPYQPSRDTPRTTADKSIIDEPPIYYTSKRCRLCQFSLREGDFVVTQTSPERFSPGFAFRVNNPVRDSEPSSPDGSDPTDFRRHTNVVLLFHSSCVKFKRFIITDDFLAVTEHSIGLSELEERQRVKRIQHLLAPKITNLLSAKLPFEVMTMISSYLVRESAMITAKHQSMFSQASDITVDLSKDVYASYSVLDGVRYVKSLRNLDTDQGGEYHRVLNAKEKSAVVKIRVCEDHLGIRFVQFLSSTGSSSRVPIVKGWWRDISPSGTTQVKFSTIRVESDGIKLRRITDTFDEDAEYQNPHVTWPSPDYPSNKVDLALGNYIVQHFFVSRNVRMTYFDCNAPGVTGYTMVSRGHWVSTIHAHGKGEDTEFYKEVDASFDDQVVIYMPVDQGEYITDIQRRWMERLNRNYFHLTFKTNRGRQTIFGSEKGPLVGLFLDTIMRPSQQGSRIYFNKVGPENEPSVLYIASDEAFEPPIQRLPPQRAPAMTGSPFDRDENPWFASRCSLDGVKEVTLCRDVSLSHRPVIGMLVKYTDGHRECLGQFRFDRALETIQADQSGGLHISLQGIEDEDSMSVADVRGFPLGDPSPCPENESWVETPWSGTLEWKFRREDCKVLHIPAA</sequence>